<dbReference type="Pfam" id="PF01399">
    <property type="entry name" value="PCI"/>
    <property type="match status" value="1"/>
</dbReference>
<dbReference type="RefSeq" id="XP_064769967.1">
    <property type="nucleotide sequence ID" value="XM_064911020.1"/>
</dbReference>
<dbReference type="PROSITE" id="PS50250">
    <property type="entry name" value="PCI"/>
    <property type="match status" value="1"/>
</dbReference>
<name>A0ABR1FAQ0_9ASCO</name>
<proteinExistence type="predicted"/>
<dbReference type="EMBL" id="JBBJBU010000002">
    <property type="protein sequence ID" value="KAK7206934.1"/>
    <property type="molecule type" value="Genomic_DNA"/>
</dbReference>
<dbReference type="Gene3D" id="1.25.40.570">
    <property type="match status" value="1"/>
</dbReference>
<evidence type="ECO:0000259" key="1">
    <source>
        <dbReference type="PROSITE" id="PS50250"/>
    </source>
</evidence>
<reference evidence="2 3" key="1">
    <citation type="submission" date="2024-03" db="EMBL/GenBank/DDBJ databases">
        <title>Genome-scale model development and genomic sequencing of the oleaginous clade Lipomyces.</title>
        <authorList>
            <consortium name="Lawrence Berkeley National Laboratory"/>
            <person name="Czajka J.J."/>
            <person name="Han Y."/>
            <person name="Kim J."/>
            <person name="Mondo S.J."/>
            <person name="Hofstad B.A."/>
            <person name="Robles A."/>
            <person name="Haridas S."/>
            <person name="Riley R."/>
            <person name="LaButti K."/>
            <person name="Pangilinan J."/>
            <person name="Andreopoulos W."/>
            <person name="Lipzen A."/>
            <person name="Yan J."/>
            <person name="Wang M."/>
            <person name="Ng V."/>
            <person name="Grigoriev I.V."/>
            <person name="Spatafora J.W."/>
            <person name="Magnuson J.K."/>
            <person name="Baker S.E."/>
            <person name="Pomraning K.R."/>
        </authorList>
    </citation>
    <scope>NUCLEOTIDE SEQUENCE [LARGE SCALE GENOMIC DNA]</scope>
    <source>
        <strain evidence="2 3">Phaff 52-87</strain>
    </source>
</reference>
<dbReference type="InterPro" id="IPR000717">
    <property type="entry name" value="PCI_dom"/>
</dbReference>
<dbReference type="InterPro" id="IPR050871">
    <property type="entry name" value="26S_Proteasome/COP9_Components"/>
</dbReference>
<accession>A0ABR1FAQ0</accession>
<comment type="caution">
    <text evidence="2">The sequence shown here is derived from an EMBL/GenBank/DDBJ whole genome shotgun (WGS) entry which is preliminary data.</text>
</comment>
<evidence type="ECO:0000313" key="2">
    <source>
        <dbReference type="EMBL" id="KAK7206934.1"/>
    </source>
</evidence>
<dbReference type="Proteomes" id="UP001498771">
    <property type="component" value="Unassembled WGS sequence"/>
</dbReference>
<dbReference type="SMART" id="SM00753">
    <property type="entry name" value="PAM"/>
    <property type="match status" value="1"/>
</dbReference>
<dbReference type="SMART" id="SM00088">
    <property type="entry name" value="PINT"/>
    <property type="match status" value="1"/>
</dbReference>
<dbReference type="GeneID" id="90036532"/>
<organism evidence="2 3">
    <name type="scientific">Myxozyma melibiosi</name>
    <dbReference type="NCBI Taxonomy" id="54550"/>
    <lineage>
        <taxon>Eukaryota</taxon>
        <taxon>Fungi</taxon>
        <taxon>Dikarya</taxon>
        <taxon>Ascomycota</taxon>
        <taxon>Saccharomycotina</taxon>
        <taxon>Lipomycetes</taxon>
        <taxon>Lipomycetales</taxon>
        <taxon>Lipomycetaceae</taxon>
        <taxon>Myxozyma</taxon>
    </lineage>
</organism>
<dbReference type="InterPro" id="IPR036390">
    <property type="entry name" value="WH_DNA-bd_sf"/>
</dbReference>
<feature type="domain" description="PCI" evidence="1">
    <location>
        <begin position="252"/>
        <end position="424"/>
    </location>
</feature>
<gene>
    <name evidence="2" type="ORF">BZA70DRAFT_266327</name>
</gene>
<sequence>MSDDDFMMESDNEDTQYDFEYEDDDMASNSSNVDIENKYYNAKALKEEDDIEPAIAEFLGVVESEPEKGEWGFKALKQVVKLLFHRQEHERTLKYYTQLLTYTKSAVTRNYSEKSLNNILDYVSSGTSDVGFMENFYSITLTALEDAKNERLWIKTNLKLAKLWLVRGEYGRLNRILKVLHQACQMDDGGDDQSKGTYLLEVYALEIQMYTETKNNKKLKELYNRTLQINSAIPHPKIMGVIRECGGKMHMSEKQWEKAREDFFESFRNYDEAGDAQRIQVLKYLVLAVMLSNADDINPFESQETKPYKSNPQIAAMNSLVDAYQRSDIHDFQAVLRENGGRNGIMSDPFIQFYLDDVLRRIRSKFVVNMIAPYSRIEVAYLAKTLGITDEEMEDLLVMLILDQQIKGKIDEVTGRLEIEVAADTGAEEAVAGTEKREREQAARAAAAEDTRFKALGMWGTGVGRLTRAAFATAGGVEPGFMRA</sequence>
<dbReference type="SUPFAM" id="SSF46785">
    <property type="entry name" value="Winged helix' DNA-binding domain"/>
    <property type="match status" value="1"/>
</dbReference>
<evidence type="ECO:0000313" key="3">
    <source>
        <dbReference type="Proteomes" id="UP001498771"/>
    </source>
</evidence>
<protein>
    <submittedName>
        <fullName evidence="2">COP9 signalosome complex subunit 2</fullName>
    </submittedName>
</protein>
<keyword evidence="3" id="KW-1185">Reference proteome</keyword>
<dbReference type="PANTHER" id="PTHR10678">
    <property type="entry name" value="26S PROTEASOME NON-ATPASE REGULATORY SUBUNIT 11/COP9 SIGNALOSOME COMPLEX SUBUNIT 2"/>
    <property type="match status" value="1"/>
</dbReference>